<dbReference type="PANTHER" id="PTHR11214">
    <property type="entry name" value="BETA-1,3-N-ACETYLGLUCOSAMINYLTRANSFERASE"/>
    <property type="match status" value="1"/>
</dbReference>
<dbReference type="EC" id="2.4.1.-" evidence="13"/>
<sequence length="189" mass="21394">MFVLTIRAGVDGYHINAGGRHVTSFPYRMGFALEDATGLAIKERMAIRKTWMQSLPVKPLKQLSASLLHWVLNPRSEVNAILKKEAAYFGDIEILPFMDRYELVVIKTVAICEFGVRNVTAAYIMKCDDDTFVRVGTILKDIERVSIGSALYLGNLNLLHRPLRTGKWAVSYEEWPEAIYPLMPMGLDM</sequence>
<dbReference type="Pfam" id="PF01762">
    <property type="entry name" value="Galactosyl_T"/>
    <property type="match status" value="1"/>
</dbReference>
<keyword evidence="12 13" id="KW-0464">Manganese</keyword>
<dbReference type="AlphaFoldDB" id="A0AAW2KGB6"/>
<keyword evidence="10 13" id="KW-0333">Golgi apparatus</keyword>
<evidence type="ECO:0000256" key="13">
    <source>
        <dbReference type="RuleBase" id="RU363063"/>
    </source>
</evidence>
<comment type="pathway">
    <text evidence="3">Protein modification; protein glycosylation.</text>
</comment>
<evidence type="ECO:0000313" key="15">
    <source>
        <dbReference type="EMBL" id="KAL0305457.1"/>
    </source>
</evidence>
<keyword evidence="5 13" id="KW-0328">Glycosyltransferase</keyword>
<keyword evidence="7" id="KW-0812">Transmembrane</keyword>
<dbReference type="GO" id="GO:1990714">
    <property type="term" value="F:hydroxyproline O-galactosyltransferase activity"/>
    <property type="evidence" value="ECO:0007669"/>
    <property type="project" value="TreeGrafter"/>
</dbReference>
<evidence type="ECO:0000256" key="2">
    <source>
        <dbReference type="ARBA" id="ARBA00004323"/>
    </source>
</evidence>
<dbReference type="PROSITE" id="PS51304">
    <property type="entry name" value="GALECTIN"/>
    <property type="match status" value="1"/>
</dbReference>
<dbReference type="GO" id="GO:0000139">
    <property type="term" value="C:Golgi membrane"/>
    <property type="evidence" value="ECO:0007669"/>
    <property type="project" value="UniProtKB-SubCell"/>
</dbReference>
<gene>
    <name evidence="15" type="ORF">Sradi_5963000</name>
</gene>
<reference evidence="15" key="2">
    <citation type="journal article" date="2024" name="Plant">
        <title>Genomic evolution and insights into agronomic trait innovations of Sesamum species.</title>
        <authorList>
            <person name="Miao H."/>
            <person name="Wang L."/>
            <person name="Qu L."/>
            <person name="Liu H."/>
            <person name="Sun Y."/>
            <person name="Le M."/>
            <person name="Wang Q."/>
            <person name="Wei S."/>
            <person name="Zheng Y."/>
            <person name="Lin W."/>
            <person name="Duan Y."/>
            <person name="Cao H."/>
            <person name="Xiong S."/>
            <person name="Wang X."/>
            <person name="Wei L."/>
            <person name="Li C."/>
            <person name="Ma Q."/>
            <person name="Ju M."/>
            <person name="Zhao R."/>
            <person name="Li G."/>
            <person name="Mu C."/>
            <person name="Tian Q."/>
            <person name="Mei H."/>
            <person name="Zhang T."/>
            <person name="Gao T."/>
            <person name="Zhang H."/>
        </authorList>
    </citation>
    <scope>NUCLEOTIDE SEQUENCE</scope>
    <source>
        <strain evidence="15">G02</strain>
    </source>
</reference>
<keyword evidence="9" id="KW-1133">Transmembrane helix</keyword>
<evidence type="ECO:0000256" key="11">
    <source>
        <dbReference type="ARBA" id="ARBA00023136"/>
    </source>
</evidence>
<keyword evidence="11" id="KW-0472">Membrane</keyword>
<name>A0AAW2KGB6_SESRA</name>
<feature type="domain" description="Galectin" evidence="14">
    <location>
        <begin position="1"/>
        <end position="53"/>
    </location>
</feature>
<protein>
    <recommendedName>
        <fullName evidence="13">Hexosyltransferase</fullName>
        <ecNumber evidence="13">2.4.1.-</ecNumber>
    </recommendedName>
</protein>
<comment type="cofactor">
    <cofactor evidence="1 13">
        <name>Mn(2+)</name>
        <dbReference type="ChEBI" id="CHEBI:29035"/>
    </cofactor>
</comment>
<keyword evidence="6" id="KW-0808">Transferase</keyword>
<dbReference type="GO" id="GO:0030246">
    <property type="term" value="F:carbohydrate binding"/>
    <property type="evidence" value="ECO:0007669"/>
    <property type="project" value="InterPro"/>
</dbReference>
<accession>A0AAW2KGB6</accession>
<dbReference type="PANTHER" id="PTHR11214:SF212">
    <property type="entry name" value="HYDROXYPROLINE O-GALACTOSYLTRANSFERASE GALT2"/>
    <property type="match status" value="1"/>
</dbReference>
<dbReference type="InterPro" id="IPR002659">
    <property type="entry name" value="Glyco_trans_31"/>
</dbReference>
<evidence type="ECO:0000259" key="14">
    <source>
        <dbReference type="PROSITE" id="PS51304"/>
    </source>
</evidence>
<comment type="similarity">
    <text evidence="4 13">Belongs to the glycosyltransferase 31 family.</text>
</comment>
<evidence type="ECO:0000256" key="4">
    <source>
        <dbReference type="ARBA" id="ARBA00008661"/>
    </source>
</evidence>
<proteinExistence type="inferred from homology"/>
<dbReference type="SUPFAM" id="SSF49899">
    <property type="entry name" value="Concanavalin A-like lectins/glucanases"/>
    <property type="match status" value="1"/>
</dbReference>
<organism evidence="15">
    <name type="scientific">Sesamum radiatum</name>
    <name type="common">Black benniseed</name>
    <dbReference type="NCBI Taxonomy" id="300843"/>
    <lineage>
        <taxon>Eukaryota</taxon>
        <taxon>Viridiplantae</taxon>
        <taxon>Streptophyta</taxon>
        <taxon>Embryophyta</taxon>
        <taxon>Tracheophyta</taxon>
        <taxon>Spermatophyta</taxon>
        <taxon>Magnoliopsida</taxon>
        <taxon>eudicotyledons</taxon>
        <taxon>Gunneridae</taxon>
        <taxon>Pentapetalae</taxon>
        <taxon>asterids</taxon>
        <taxon>lamiids</taxon>
        <taxon>Lamiales</taxon>
        <taxon>Pedaliaceae</taxon>
        <taxon>Sesamum</taxon>
    </lineage>
</organism>
<evidence type="ECO:0000256" key="6">
    <source>
        <dbReference type="ARBA" id="ARBA00022679"/>
    </source>
</evidence>
<dbReference type="InterPro" id="IPR013320">
    <property type="entry name" value="ConA-like_dom_sf"/>
</dbReference>
<evidence type="ECO:0000256" key="3">
    <source>
        <dbReference type="ARBA" id="ARBA00004922"/>
    </source>
</evidence>
<evidence type="ECO:0000256" key="8">
    <source>
        <dbReference type="ARBA" id="ARBA00022968"/>
    </source>
</evidence>
<dbReference type="GO" id="GO:1901137">
    <property type="term" value="P:carbohydrate derivative biosynthetic process"/>
    <property type="evidence" value="ECO:0007669"/>
    <property type="project" value="UniProtKB-ARBA"/>
</dbReference>
<evidence type="ECO:0000256" key="12">
    <source>
        <dbReference type="ARBA" id="ARBA00023211"/>
    </source>
</evidence>
<reference evidence="15" key="1">
    <citation type="submission" date="2020-06" db="EMBL/GenBank/DDBJ databases">
        <authorList>
            <person name="Li T."/>
            <person name="Hu X."/>
            <person name="Zhang T."/>
            <person name="Song X."/>
            <person name="Zhang H."/>
            <person name="Dai N."/>
            <person name="Sheng W."/>
            <person name="Hou X."/>
            <person name="Wei L."/>
        </authorList>
    </citation>
    <scope>NUCLEOTIDE SEQUENCE</scope>
    <source>
        <strain evidence="15">G02</strain>
        <tissue evidence="15">Leaf</tissue>
    </source>
</reference>
<comment type="caution">
    <text evidence="15">The sequence shown here is derived from an EMBL/GenBank/DDBJ whole genome shotgun (WGS) entry which is preliminary data.</text>
</comment>
<keyword evidence="8" id="KW-0735">Signal-anchor</keyword>
<evidence type="ECO:0000256" key="5">
    <source>
        <dbReference type="ARBA" id="ARBA00022676"/>
    </source>
</evidence>
<comment type="subcellular location">
    <subcellularLocation>
        <location evidence="2 13">Golgi apparatus membrane</location>
        <topology evidence="2 13">Single-pass type II membrane protein</topology>
    </subcellularLocation>
</comment>
<evidence type="ECO:0000256" key="10">
    <source>
        <dbReference type="ARBA" id="ARBA00023034"/>
    </source>
</evidence>
<evidence type="ECO:0000256" key="9">
    <source>
        <dbReference type="ARBA" id="ARBA00022989"/>
    </source>
</evidence>
<evidence type="ECO:0000256" key="1">
    <source>
        <dbReference type="ARBA" id="ARBA00001936"/>
    </source>
</evidence>
<dbReference type="EMBL" id="JACGWJ010000028">
    <property type="protein sequence ID" value="KAL0305457.1"/>
    <property type="molecule type" value="Genomic_DNA"/>
</dbReference>
<evidence type="ECO:0000256" key="7">
    <source>
        <dbReference type="ARBA" id="ARBA00022692"/>
    </source>
</evidence>
<dbReference type="InterPro" id="IPR001079">
    <property type="entry name" value="Galectin_CRD"/>
</dbReference>